<feature type="compositionally biased region" description="Low complexity" evidence="1">
    <location>
        <begin position="56"/>
        <end position="71"/>
    </location>
</feature>
<feature type="region of interest" description="Disordered" evidence="1">
    <location>
        <begin position="227"/>
        <end position="251"/>
    </location>
</feature>
<feature type="non-terminal residue" evidence="3">
    <location>
        <position position="351"/>
    </location>
</feature>
<feature type="region of interest" description="Disordered" evidence="1">
    <location>
        <begin position="168"/>
        <end position="190"/>
    </location>
</feature>
<reference evidence="3" key="1">
    <citation type="submission" date="2021-02" db="EMBL/GenBank/DDBJ databases">
        <authorList>
            <person name="Nowell W R."/>
        </authorList>
    </citation>
    <scope>NUCLEOTIDE SEQUENCE</scope>
</reference>
<evidence type="ECO:0000313" key="4">
    <source>
        <dbReference type="Proteomes" id="UP000663848"/>
    </source>
</evidence>
<feature type="region of interest" description="Disordered" evidence="1">
    <location>
        <begin position="56"/>
        <end position="83"/>
    </location>
</feature>
<proteinExistence type="predicted"/>
<protein>
    <submittedName>
        <fullName evidence="3">Uncharacterized protein</fullName>
    </submittedName>
</protein>
<comment type="caution">
    <text evidence="3">The sequence shown here is derived from an EMBL/GenBank/DDBJ whole genome shotgun (WGS) entry which is preliminary data.</text>
</comment>
<evidence type="ECO:0000313" key="2">
    <source>
        <dbReference type="EMBL" id="CAF3480818.1"/>
    </source>
</evidence>
<gene>
    <name evidence="2" type="ORF">GRG538_LOCUS16323</name>
    <name evidence="3" type="ORF">QYT958_LOCUS35099</name>
</gene>
<evidence type="ECO:0000256" key="1">
    <source>
        <dbReference type="SAM" id="MobiDB-lite"/>
    </source>
</evidence>
<name>A0A821Z1Z9_9BILA</name>
<accession>A0A821Z1Z9</accession>
<feature type="compositionally biased region" description="Polar residues" evidence="1">
    <location>
        <begin position="174"/>
        <end position="190"/>
    </location>
</feature>
<dbReference type="EMBL" id="CAJOBR010026084">
    <property type="protein sequence ID" value="CAF4969794.1"/>
    <property type="molecule type" value="Genomic_DNA"/>
</dbReference>
<evidence type="ECO:0000313" key="3">
    <source>
        <dbReference type="EMBL" id="CAF4969794.1"/>
    </source>
</evidence>
<feature type="compositionally biased region" description="Low complexity" evidence="1">
    <location>
        <begin position="228"/>
        <end position="248"/>
    </location>
</feature>
<sequence length="351" mass="38567">MSSSTFTQQRWTSVDDLTTKDNNNKNMTSFFLQASLLSDSNTFTFTSRPSQSLVSLVKPSSSSSSSPSPSSGFHDNGRSEQTKPISSRVANIIHQFEAHSLSSMNHKPSKLSPPARISVKKLFEGNSSQNSPVVIAADVETSSTCIPFNSKKANKPQPIIVYETVAHNDRSHNPESNSPVITPDNSSRKISSQNLTMSQQNIESDTDSAIHTMPAVMKNDTNYSATISRSSTTDSTCSSLSLSDSSSRPHFDLSTSFSAKKQHDLDLNLRYSQQGCSLSPSPARRTTFTKIIPSAVTYEDNENLQSSKLHSLTTRFCSSELNIADQYRQFLSSDTIQSDLNLSENSTKKFF</sequence>
<dbReference type="Proteomes" id="UP000663848">
    <property type="component" value="Unassembled WGS sequence"/>
</dbReference>
<dbReference type="Proteomes" id="UP000663872">
    <property type="component" value="Unassembled WGS sequence"/>
</dbReference>
<dbReference type="AlphaFoldDB" id="A0A821Z1Z9"/>
<dbReference type="EMBL" id="CAJNYT010002620">
    <property type="protein sequence ID" value="CAF3480818.1"/>
    <property type="molecule type" value="Genomic_DNA"/>
</dbReference>
<organism evidence="3 4">
    <name type="scientific">Rotaria socialis</name>
    <dbReference type="NCBI Taxonomy" id="392032"/>
    <lineage>
        <taxon>Eukaryota</taxon>
        <taxon>Metazoa</taxon>
        <taxon>Spiralia</taxon>
        <taxon>Gnathifera</taxon>
        <taxon>Rotifera</taxon>
        <taxon>Eurotatoria</taxon>
        <taxon>Bdelloidea</taxon>
        <taxon>Philodinida</taxon>
        <taxon>Philodinidae</taxon>
        <taxon>Rotaria</taxon>
    </lineage>
</organism>